<feature type="domain" description="Calponin-homology (CH)" evidence="11">
    <location>
        <begin position="9"/>
        <end position="111"/>
    </location>
</feature>
<reference evidence="13" key="2">
    <citation type="submission" date="2020-05" db="UniProtKB">
        <authorList>
            <consortium name="EnsemblMetazoa"/>
        </authorList>
    </citation>
    <scope>IDENTIFICATION</scope>
    <source>
        <strain evidence="13">IAEA</strain>
    </source>
</reference>
<feature type="domain" description="EB1 C-terminal" evidence="12">
    <location>
        <begin position="192"/>
        <end position="263"/>
    </location>
</feature>
<keyword evidence="4" id="KW-0132">Cell division</keyword>
<organism evidence="13 14">
    <name type="scientific">Glossina palpalis gambiensis</name>
    <dbReference type="NCBI Taxonomy" id="67801"/>
    <lineage>
        <taxon>Eukaryota</taxon>
        <taxon>Metazoa</taxon>
        <taxon>Ecdysozoa</taxon>
        <taxon>Arthropoda</taxon>
        <taxon>Hexapoda</taxon>
        <taxon>Insecta</taxon>
        <taxon>Pterygota</taxon>
        <taxon>Neoptera</taxon>
        <taxon>Endopterygota</taxon>
        <taxon>Diptera</taxon>
        <taxon>Brachycera</taxon>
        <taxon>Muscomorpha</taxon>
        <taxon>Hippoboscoidea</taxon>
        <taxon>Glossinidae</taxon>
        <taxon>Glossina</taxon>
    </lineage>
</organism>
<dbReference type="Proteomes" id="UP000092460">
    <property type="component" value="Unassembled WGS sequence"/>
</dbReference>
<sequence>MATNAKTENLSVDDMLAWVNEGLQAQFGKIEELRTGAAYCQFMDMLFPSSVPMTHVKFCANSEHEYFQNFKILQASFEKVKADKIIPMDKLVKGDFQDNFEFLQWFKKFFDANYDGKDYDASAVRDGAQMGYGKTNVNKILSAAAAIQQKFESLTTASAAHPTVSSSSSMALESITKAERAISIIKKSNENAIAATNQRIDELSIQAMCMRLNLQGLEEERDRYFSRLLEIEIFCKEVDKGESHPLVQKIFEILYAPPDKISPEDGQY</sequence>
<dbReference type="STRING" id="67801.A0A1B0B3Y0"/>
<dbReference type="Pfam" id="PF00307">
    <property type="entry name" value="CH"/>
    <property type="match status" value="1"/>
</dbReference>
<dbReference type="PANTHER" id="PTHR10623">
    <property type="entry name" value="MICROTUBULE-ASSOCIATED PROTEIN RP/EB FAMILY MEMBER"/>
    <property type="match status" value="1"/>
</dbReference>
<evidence type="ECO:0000256" key="10">
    <source>
        <dbReference type="SAM" id="Coils"/>
    </source>
</evidence>
<dbReference type="InterPro" id="IPR001715">
    <property type="entry name" value="CH_dom"/>
</dbReference>
<keyword evidence="14" id="KW-1185">Reference proteome</keyword>
<evidence type="ECO:0000256" key="8">
    <source>
        <dbReference type="ARBA" id="ARBA00023306"/>
    </source>
</evidence>
<dbReference type="EnsemblMetazoa" id="GPPI018042-RA">
    <property type="protein sequence ID" value="GPPI018042-PA"/>
    <property type="gene ID" value="GPPI018042"/>
</dbReference>
<evidence type="ECO:0000259" key="11">
    <source>
        <dbReference type="PROSITE" id="PS50021"/>
    </source>
</evidence>
<keyword evidence="3" id="KW-0963">Cytoplasm</keyword>
<protein>
    <recommendedName>
        <fullName evidence="15">Microtubule-associated protein RP/EB family member 1</fullName>
    </recommendedName>
</protein>
<name>A0A1B0B3Y0_9MUSC</name>
<dbReference type="Gene3D" id="1.20.5.1430">
    <property type="match status" value="1"/>
</dbReference>
<dbReference type="FunFam" id="1.10.418.10:FF:000007">
    <property type="entry name" value="Microtubule-associated protein, RP/EB family, member 2"/>
    <property type="match status" value="1"/>
</dbReference>
<dbReference type="GO" id="GO:0005874">
    <property type="term" value="C:microtubule"/>
    <property type="evidence" value="ECO:0007669"/>
    <property type="project" value="UniProtKB-KW"/>
</dbReference>
<dbReference type="InterPro" id="IPR036872">
    <property type="entry name" value="CH_dom_sf"/>
</dbReference>
<keyword evidence="5 9" id="KW-0493">Microtubule</keyword>
<dbReference type="GO" id="GO:0008017">
    <property type="term" value="F:microtubule binding"/>
    <property type="evidence" value="ECO:0007669"/>
    <property type="project" value="InterPro"/>
</dbReference>
<dbReference type="GO" id="GO:0051301">
    <property type="term" value="P:cell division"/>
    <property type="evidence" value="ECO:0007669"/>
    <property type="project" value="UniProtKB-KW"/>
</dbReference>
<evidence type="ECO:0008006" key="15">
    <source>
        <dbReference type="Google" id="ProtNLM"/>
    </source>
</evidence>
<keyword evidence="10" id="KW-0175">Coiled coil</keyword>
<dbReference type="InterPro" id="IPR027328">
    <property type="entry name" value="MAPRE"/>
</dbReference>
<accession>A0A1B0B3Y0</accession>
<evidence type="ECO:0000256" key="9">
    <source>
        <dbReference type="PROSITE-ProRule" id="PRU00576"/>
    </source>
</evidence>
<feature type="coiled-coil region" evidence="10">
    <location>
        <begin position="186"/>
        <end position="220"/>
    </location>
</feature>
<dbReference type="Pfam" id="PF03271">
    <property type="entry name" value="EB1"/>
    <property type="match status" value="1"/>
</dbReference>
<evidence type="ECO:0000256" key="3">
    <source>
        <dbReference type="ARBA" id="ARBA00022490"/>
    </source>
</evidence>
<evidence type="ECO:0000256" key="5">
    <source>
        <dbReference type="ARBA" id="ARBA00022701"/>
    </source>
</evidence>
<keyword evidence="6" id="KW-0498">Mitosis</keyword>
<dbReference type="PROSITE" id="PS50021">
    <property type="entry name" value="CH"/>
    <property type="match status" value="1"/>
</dbReference>
<evidence type="ECO:0000256" key="1">
    <source>
        <dbReference type="ARBA" id="ARBA00004245"/>
    </source>
</evidence>
<comment type="subcellular location">
    <subcellularLocation>
        <location evidence="1">Cytoplasm</location>
        <location evidence="1">Cytoskeleton</location>
    </subcellularLocation>
</comment>
<dbReference type="Gene3D" id="1.10.418.10">
    <property type="entry name" value="Calponin-like domain"/>
    <property type="match status" value="1"/>
</dbReference>
<evidence type="ECO:0000259" key="12">
    <source>
        <dbReference type="PROSITE" id="PS51230"/>
    </source>
</evidence>
<dbReference type="PROSITE" id="PS51230">
    <property type="entry name" value="EB1_C"/>
    <property type="match status" value="1"/>
</dbReference>
<evidence type="ECO:0000313" key="14">
    <source>
        <dbReference type="Proteomes" id="UP000092460"/>
    </source>
</evidence>
<evidence type="ECO:0000313" key="13">
    <source>
        <dbReference type="EnsemblMetazoa" id="GPPI018042-PA"/>
    </source>
</evidence>
<dbReference type="AlphaFoldDB" id="A0A1B0B3Y0"/>
<evidence type="ECO:0000256" key="6">
    <source>
        <dbReference type="ARBA" id="ARBA00022776"/>
    </source>
</evidence>
<proteinExistence type="inferred from homology"/>
<dbReference type="InterPro" id="IPR004953">
    <property type="entry name" value="EB1_C"/>
</dbReference>
<dbReference type="EMBL" id="JXJN01008108">
    <property type="status" value="NOT_ANNOTATED_CDS"/>
    <property type="molecule type" value="Genomic_DNA"/>
</dbReference>
<evidence type="ECO:0000256" key="4">
    <source>
        <dbReference type="ARBA" id="ARBA00022618"/>
    </source>
</evidence>
<dbReference type="InterPro" id="IPR036133">
    <property type="entry name" value="EB1_C_sf"/>
</dbReference>
<dbReference type="SUPFAM" id="SSF140612">
    <property type="entry name" value="EB1 dimerisation domain-like"/>
    <property type="match status" value="1"/>
</dbReference>
<comment type="similarity">
    <text evidence="2">Belongs to the MAPRE family.</text>
</comment>
<evidence type="ECO:0000256" key="2">
    <source>
        <dbReference type="ARBA" id="ARBA00010729"/>
    </source>
</evidence>
<evidence type="ECO:0000256" key="7">
    <source>
        <dbReference type="ARBA" id="ARBA00023212"/>
    </source>
</evidence>
<dbReference type="SUPFAM" id="SSF47576">
    <property type="entry name" value="Calponin-homology domain, CH-domain"/>
    <property type="match status" value="1"/>
</dbReference>
<keyword evidence="7" id="KW-0206">Cytoskeleton</keyword>
<dbReference type="VEuPathDB" id="VectorBase:GPPI018042"/>
<keyword evidence="8" id="KW-0131">Cell cycle</keyword>
<reference evidence="14" key="1">
    <citation type="submission" date="2015-01" db="EMBL/GenBank/DDBJ databases">
        <authorList>
            <person name="Aksoy S."/>
            <person name="Warren W."/>
            <person name="Wilson R.K."/>
        </authorList>
    </citation>
    <scope>NUCLEOTIDE SEQUENCE [LARGE SCALE GENOMIC DNA]</scope>
    <source>
        <strain evidence="14">IAEA</strain>
    </source>
</reference>